<feature type="region of interest" description="Disordered" evidence="6">
    <location>
        <begin position="386"/>
        <end position="452"/>
    </location>
</feature>
<feature type="region of interest" description="Disordered" evidence="6">
    <location>
        <begin position="1"/>
        <end position="43"/>
    </location>
</feature>
<dbReference type="CDD" id="cd09270">
    <property type="entry name" value="RNase_H2-B"/>
    <property type="match status" value="1"/>
</dbReference>
<dbReference type="InterPro" id="IPR040456">
    <property type="entry name" value="RNase_H2_suB"/>
</dbReference>
<evidence type="ECO:0000313" key="10">
    <source>
        <dbReference type="Proteomes" id="UP001562354"/>
    </source>
</evidence>
<organism evidence="9 10">
    <name type="scientific">Neodothiora populina</name>
    <dbReference type="NCBI Taxonomy" id="2781224"/>
    <lineage>
        <taxon>Eukaryota</taxon>
        <taxon>Fungi</taxon>
        <taxon>Dikarya</taxon>
        <taxon>Ascomycota</taxon>
        <taxon>Pezizomycotina</taxon>
        <taxon>Dothideomycetes</taxon>
        <taxon>Dothideomycetidae</taxon>
        <taxon>Dothideales</taxon>
        <taxon>Dothioraceae</taxon>
        <taxon>Neodothiora</taxon>
    </lineage>
</organism>
<dbReference type="InterPro" id="IPR019024">
    <property type="entry name" value="RNase_H2_suB_wHTH"/>
</dbReference>
<dbReference type="GeneID" id="95975172"/>
<evidence type="ECO:0000256" key="6">
    <source>
        <dbReference type="SAM" id="MobiDB-lite"/>
    </source>
</evidence>
<evidence type="ECO:0000256" key="5">
    <source>
        <dbReference type="ARBA" id="ARBA00033464"/>
    </source>
</evidence>
<protein>
    <recommendedName>
        <fullName evidence="2">Ribonuclease H2 subunit B</fullName>
    </recommendedName>
    <alternativeName>
        <fullName evidence="5">Ribonuclease HI subunit B</fullName>
    </alternativeName>
</protein>
<feature type="compositionally biased region" description="Basic and acidic residues" evidence="6">
    <location>
        <begin position="402"/>
        <end position="419"/>
    </location>
</feature>
<proteinExistence type="predicted"/>
<keyword evidence="3" id="KW-0539">Nucleus</keyword>
<feature type="compositionally biased region" description="Low complexity" evidence="6">
    <location>
        <begin position="1"/>
        <end position="11"/>
    </location>
</feature>
<evidence type="ECO:0000256" key="3">
    <source>
        <dbReference type="ARBA" id="ARBA00023242"/>
    </source>
</evidence>
<dbReference type="RefSeq" id="XP_069204132.1">
    <property type="nucleotide sequence ID" value="XM_069340662.1"/>
</dbReference>
<name>A0ABR3PNZ2_9PEZI</name>
<dbReference type="Pfam" id="PF17745">
    <property type="entry name" value="Ydr279_N"/>
    <property type="match status" value="1"/>
</dbReference>
<dbReference type="PANTHER" id="PTHR13383:SF11">
    <property type="entry name" value="RIBONUCLEASE H2 SUBUNIT B"/>
    <property type="match status" value="1"/>
</dbReference>
<evidence type="ECO:0000313" key="9">
    <source>
        <dbReference type="EMBL" id="KAL1311283.1"/>
    </source>
</evidence>
<dbReference type="Gene3D" id="1.10.20.120">
    <property type="match status" value="1"/>
</dbReference>
<dbReference type="Pfam" id="PF09468">
    <property type="entry name" value="RNase_H2-Ydr279"/>
    <property type="match status" value="1"/>
</dbReference>
<evidence type="ECO:0000256" key="4">
    <source>
        <dbReference type="ARBA" id="ARBA00024778"/>
    </source>
</evidence>
<evidence type="ECO:0000256" key="2">
    <source>
        <dbReference type="ARBA" id="ARBA00019062"/>
    </source>
</evidence>
<evidence type="ECO:0000256" key="1">
    <source>
        <dbReference type="ARBA" id="ARBA00004123"/>
    </source>
</evidence>
<reference evidence="9 10" key="1">
    <citation type="submission" date="2024-07" db="EMBL/GenBank/DDBJ databases">
        <title>Draft sequence of the Neodothiora populina.</title>
        <authorList>
            <person name="Drown D.D."/>
            <person name="Schuette U.S."/>
            <person name="Buechlein A.B."/>
            <person name="Rusch D.R."/>
            <person name="Winton L.W."/>
            <person name="Adams G.A."/>
        </authorList>
    </citation>
    <scope>NUCLEOTIDE SEQUENCE [LARGE SCALE GENOMIC DNA]</scope>
    <source>
        <strain evidence="9 10">CPC 39397</strain>
    </source>
</reference>
<comment type="subcellular location">
    <subcellularLocation>
        <location evidence="1">Nucleus</location>
    </subcellularLocation>
</comment>
<feature type="domain" description="Ribonuclease H2 subunit B wHTH" evidence="7">
    <location>
        <begin position="148"/>
        <end position="349"/>
    </location>
</feature>
<dbReference type="Proteomes" id="UP001562354">
    <property type="component" value="Unassembled WGS sequence"/>
</dbReference>
<evidence type="ECO:0000259" key="8">
    <source>
        <dbReference type="Pfam" id="PF17745"/>
    </source>
</evidence>
<dbReference type="PANTHER" id="PTHR13383">
    <property type="entry name" value="RIBONUCLEASE H2 SUBUNIT B"/>
    <property type="match status" value="1"/>
</dbReference>
<feature type="compositionally biased region" description="Polar residues" evidence="6">
    <location>
        <begin position="23"/>
        <end position="35"/>
    </location>
</feature>
<feature type="region of interest" description="Disordered" evidence="6">
    <location>
        <begin position="264"/>
        <end position="299"/>
    </location>
</feature>
<evidence type="ECO:0000259" key="7">
    <source>
        <dbReference type="Pfam" id="PF09468"/>
    </source>
</evidence>
<comment type="caution">
    <text evidence="9">The sequence shown here is derived from an EMBL/GenBank/DDBJ whole genome shotgun (WGS) entry which is preliminary data.</text>
</comment>
<sequence>MKTRTTRTAATKSDKVAEEAQDQSKTLAPSTSNPPTLFILPDNTSPDARIITLPNSAARTPSRYFFCPEKGIYEFTKIATPKQSPSSWLLAPPRTEEHSNGADNAIEDVATTHPPANTTTGATESDLTRGYVIQDANLLVATPLDPLFVLLPALIPKAGETRQLFLSIDDHLDALAENSKHLRHLIRSDLLRRTFKRRAQAVCDNVDAGDEKMYRLSHDKLLAELQKKANRMAANGLPASLEEHFVQEPLKLPMMAILTEESMQTWQPENDDSSTPVLDSQSTAESTTTPPLKTQDSNVSVLTEATSVEANPGAREASAPEEIIRLLRLRTALNFIFSSYLPAELRRTLNTTLSSPESPTNFQPLDAHLEKIASLKREQQALRSLSDNISRKRSGFDDEGAEEARQAKRLKKEEEEKAKKNVSRGVKALAKADTSGMKKLSSFFTKAPAKKK</sequence>
<dbReference type="InterPro" id="IPR041195">
    <property type="entry name" value="Rnh202_N"/>
</dbReference>
<accession>A0ABR3PNZ2</accession>
<feature type="domain" description="Rnh202 triple barrel" evidence="8">
    <location>
        <begin position="39"/>
        <end position="145"/>
    </location>
</feature>
<gene>
    <name evidence="9" type="ORF">AAFC00_001469</name>
</gene>
<dbReference type="EMBL" id="JBFMKM010000003">
    <property type="protein sequence ID" value="KAL1311283.1"/>
    <property type="molecule type" value="Genomic_DNA"/>
</dbReference>
<keyword evidence="10" id="KW-1185">Reference proteome</keyword>
<comment type="function">
    <text evidence="4">Non catalytic subunit of RNase H2, an endonuclease that specifically degrades the RNA of RNA:DNA hybrids. Participates in DNA replication, possibly by mediating the removal of lagging-strand Okazaki fragment RNA primers during DNA replication. Mediates the excision of single ribonucleotides from DNA:RNA duplexes.</text>
</comment>